<feature type="transmembrane region" description="Helical" evidence="1">
    <location>
        <begin position="29"/>
        <end position="51"/>
    </location>
</feature>
<name>D9PWH4_METTM</name>
<protein>
    <submittedName>
        <fullName evidence="2">Uncharacterized protein</fullName>
    </submittedName>
</protein>
<dbReference type="STRING" id="79929.MTBMA_c09780"/>
<reference key="1">
    <citation type="submission" date="2009-08" db="EMBL/GenBank/DDBJ databases">
        <title>The genome sequence of Methanothermobacter marburgensis.</title>
        <authorList>
            <person name="Kaster A."/>
            <person name="Seedorf H."/>
            <person name="Goenrich M."/>
            <person name="Wiezer A."/>
            <person name="Liesegang H."/>
            <person name="Thauer R."/>
            <person name="Gottschalk G."/>
        </authorList>
    </citation>
    <scope>NUCLEOTIDE SEQUENCE</scope>
    <source>
        <strain>Marburg</strain>
    </source>
</reference>
<keyword evidence="3" id="KW-1185">Reference proteome</keyword>
<dbReference type="KEGG" id="mmg:MTBMA_c09780"/>
<organism evidence="2 3">
    <name type="scientific">Methanothermobacter marburgensis (strain ATCC BAA-927 / DSM 2133 / JCM 14651 / NBRC 100331 / OCM 82 / Marburg)</name>
    <name type="common">Methanobacterium thermoautotrophicum</name>
    <dbReference type="NCBI Taxonomy" id="79929"/>
    <lineage>
        <taxon>Archaea</taxon>
        <taxon>Methanobacteriati</taxon>
        <taxon>Methanobacteriota</taxon>
        <taxon>Methanomada group</taxon>
        <taxon>Methanobacteria</taxon>
        <taxon>Methanobacteriales</taxon>
        <taxon>Methanobacteriaceae</taxon>
        <taxon>Methanothermobacter</taxon>
    </lineage>
</organism>
<keyword evidence="1" id="KW-0472">Membrane</keyword>
<dbReference type="AlphaFoldDB" id="D9PWH4"/>
<dbReference type="Proteomes" id="UP000000345">
    <property type="component" value="Chromosome"/>
</dbReference>
<keyword evidence="1" id="KW-0812">Transmembrane</keyword>
<dbReference type="EMBL" id="CP001710">
    <property type="protein sequence ID" value="ADL58573.1"/>
    <property type="molecule type" value="Genomic_DNA"/>
</dbReference>
<dbReference type="HOGENOM" id="CLU_1782503_0_0_2"/>
<evidence type="ECO:0000256" key="1">
    <source>
        <dbReference type="SAM" id="Phobius"/>
    </source>
</evidence>
<keyword evidence="1" id="KW-1133">Transmembrane helix</keyword>
<evidence type="ECO:0000313" key="2">
    <source>
        <dbReference type="EMBL" id="ADL58573.1"/>
    </source>
</evidence>
<accession>D9PWH4</accession>
<reference evidence="2 3" key="2">
    <citation type="journal article" date="2010" name="J. Bacteriol.">
        <title>Complete genome sequence of Methanothermobacter marburgensis, a methanoarchaeon model organism.</title>
        <authorList>
            <person name="Liesegang H."/>
            <person name="Kaster A.K."/>
            <person name="Wiezer A."/>
            <person name="Goenrich M."/>
            <person name="Wollherr A."/>
            <person name="Seedorf H."/>
            <person name="Gottschalk G."/>
            <person name="Thauer R.K."/>
        </authorList>
    </citation>
    <scope>NUCLEOTIDE SEQUENCE [LARGE SCALE GENOMIC DNA]</scope>
    <source>
        <strain evidence="3">ATCC BAA-927 / DSM 2133 / JCM 14651 / NBRC 100331 / OCM 82 / Marburg</strain>
    </source>
</reference>
<gene>
    <name evidence="2" type="ordered locus">MTBMA_c09780</name>
</gene>
<evidence type="ECO:0000313" key="3">
    <source>
        <dbReference type="Proteomes" id="UP000000345"/>
    </source>
</evidence>
<dbReference type="PaxDb" id="79929-MTBMA_c09780"/>
<sequence>MHQTISIHQLVIFIYKNLLIILMDKHGVLAADAVTSTFFMVLLLSTMVAIAGSRIDGVNHEEGLLELRILMDDVACAVDLAVAGGPGREVVVELPPRLNHTSAYRLRINSTGVYGWADGYRGFSNMSNVLIVDSKGTPASINLEAGRKYSIRNTCRNNRTLVMVSEVRL</sequence>
<proteinExistence type="predicted"/>
<feature type="transmembrane region" description="Helical" evidence="1">
    <location>
        <begin position="7"/>
        <end position="23"/>
    </location>
</feature>